<dbReference type="AlphaFoldDB" id="A0AAV1CJM6"/>
<dbReference type="SMART" id="SM00380">
    <property type="entry name" value="AP2"/>
    <property type="match status" value="1"/>
</dbReference>
<comment type="similarity">
    <text evidence="8">Belongs to the AP2/ERF transcription factor family. ERF subfamily.</text>
</comment>
<evidence type="ECO:0000256" key="9">
    <source>
        <dbReference type="SAM" id="MobiDB-lite"/>
    </source>
</evidence>
<evidence type="ECO:0000256" key="3">
    <source>
        <dbReference type="ARBA" id="ARBA00023015"/>
    </source>
</evidence>
<accession>A0AAV1CJM6</accession>
<keyword evidence="2" id="KW-0611">Plant defense</keyword>
<name>A0AAV1CJM6_OLDCO</name>
<feature type="compositionally biased region" description="Basic residues" evidence="9">
    <location>
        <begin position="18"/>
        <end position="31"/>
    </location>
</feature>
<gene>
    <name evidence="12" type="ORF">OLC1_LOCUS6647</name>
</gene>
<dbReference type="PANTHER" id="PTHR31985:SF130">
    <property type="entry name" value="ETHYLENE-RESPONSIVE TRANSCRIPTION FACTOR ERF034"/>
    <property type="match status" value="1"/>
</dbReference>
<dbReference type="SUPFAM" id="SSF54171">
    <property type="entry name" value="DNA-binding domain"/>
    <property type="match status" value="1"/>
</dbReference>
<evidence type="ECO:0000259" key="11">
    <source>
        <dbReference type="PROSITE" id="PS51032"/>
    </source>
</evidence>
<protein>
    <submittedName>
        <fullName evidence="12">OLC1v1031739C1</fullName>
    </submittedName>
</protein>
<keyword evidence="10" id="KW-1133">Transmembrane helix</keyword>
<evidence type="ECO:0000256" key="2">
    <source>
        <dbReference type="ARBA" id="ARBA00022821"/>
    </source>
</evidence>
<dbReference type="CDD" id="cd00018">
    <property type="entry name" value="AP2"/>
    <property type="match status" value="1"/>
</dbReference>
<evidence type="ECO:0000256" key="10">
    <source>
        <dbReference type="SAM" id="Phobius"/>
    </source>
</evidence>
<comment type="subcellular location">
    <subcellularLocation>
        <location evidence="1">Nucleus</location>
    </subcellularLocation>
</comment>
<organism evidence="12 13">
    <name type="scientific">Oldenlandia corymbosa var. corymbosa</name>
    <dbReference type="NCBI Taxonomy" id="529605"/>
    <lineage>
        <taxon>Eukaryota</taxon>
        <taxon>Viridiplantae</taxon>
        <taxon>Streptophyta</taxon>
        <taxon>Embryophyta</taxon>
        <taxon>Tracheophyta</taxon>
        <taxon>Spermatophyta</taxon>
        <taxon>Magnoliopsida</taxon>
        <taxon>eudicotyledons</taxon>
        <taxon>Gunneridae</taxon>
        <taxon>Pentapetalae</taxon>
        <taxon>asterids</taxon>
        <taxon>lamiids</taxon>
        <taxon>Gentianales</taxon>
        <taxon>Rubiaceae</taxon>
        <taxon>Rubioideae</taxon>
        <taxon>Spermacoceae</taxon>
        <taxon>Hedyotis-Oldenlandia complex</taxon>
        <taxon>Oldenlandia</taxon>
    </lineage>
</organism>
<evidence type="ECO:0000256" key="8">
    <source>
        <dbReference type="ARBA" id="ARBA00024343"/>
    </source>
</evidence>
<evidence type="ECO:0000256" key="7">
    <source>
        <dbReference type="ARBA" id="ARBA00023242"/>
    </source>
</evidence>
<feature type="domain" description="AP2/ERF" evidence="11">
    <location>
        <begin position="24"/>
        <end position="81"/>
    </location>
</feature>
<reference evidence="12" key="1">
    <citation type="submission" date="2023-03" db="EMBL/GenBank/DDBJ databases">
        <authorList>
            <person name="Julca I."/>
        </authorList>
    </citation>
    <scope>NUCLEOTIDE SEQUENCE</scope>
</reference>
<proteinExistence type="inferred from homology"/>
<dbReference type="EMBL" id="OX459119">
    <property type="protein sequence ID" value="CAI9095740.1"/>
    <property type="molecule type" value="Genomic_DNA"/>
</dbReference>
<dbReference type="GO" id="GO:0006952">
    <property type="term" value="P:defense response"/>
    <property type="evidence" value="ECO:0007669"/>
    <property type="project" value="UniProtKB-KW"/>
</dbReference>
<dbReference type="PRINTS" id="PR00367">
    <property type="entry name" value="ETHRSPELEMNT"/>
</dbReference>
<sequence>MKMADQKNHEDDHGNGKEKHHHPTYHGVRKRSWGKWVSEIREPRKKSRIWLGTFATAEMAARAHDVAAVAIKGKSAVLNFPELVHQLPRPASKLPKDIQTAAAQAASLAISGGRDETEEKLPCSPEAKIIITNLLNFPTMMILHGSLFLLLQLLLIRAPVSMVNCGVIRICFCGIIVEFN</sequence>
<feature type="region of interest" description="Disordered" evidence="9">
    <location>
        <begin position="1"/>
        <end position="31"/>
    </location>
</feature>
<dbReference type="GO" id="GO:0003700">
    <property type="term" value="F:DNA-binding transcription factor activity"/>
    <property type="evidence" value="ECO:0007669"/>
    <property type="project" value="InterPro"/>
</dbReference>
<keyword evidence="5" id="KW-0010">Activator</keyword>
<keyword evidence="13" id="KW-1185">Reference proteome</keyword>
<feature type="compositionally biased region" description="Basic and acidic residues" evidence="9">
    <location>
        <begin position="1"/>
        <end position="17"/>
    </location>
</feature>
<dbReference type="Proteomes" id="UP001161247">
    <property type="component" value="Chromosome 2"/>
</dbReference>
<keyword evidence="7" id="KW-0539">Nucleus</keyword>
<evidence type="ECO:0000256" key="6">
    <source>
        <dbReference type="ARBA" id="ARBA00023163"/>
    </source>
</evidence>
<keyword evidence="10" id="KW-0472">Membrane</keyword>
<evidence type="ECO:0000256" key="4">
    <source>
        <dbReference type="ARBA" id="ARBA00023125"/>
    </source>
</evidence>
<dbReference type="Gene3D" id="3.30.730.10">
    <property type="entry name" value="AP2/ERF domain"/>
    <property type="match status" value="1"/>
</dbReference>
<dbReference type="FunFam" id="3.30.730.10:FF:000001">
    <property type="entry name" value="Ethylene-responsive transcription factor 2"/>
    <property type="match status" value="1"/>
</dbReference>
<evidence type="ECO:0000313" key="12">
    <source>
        <dbReference type="EMBL" id="CAI9095740.1"/>
    </source>
</evidence>
<dbReference type="PANTHER" id="PTHR31985">
    <property type="entry name" value="ETHYLENE-RESPONSIVE TRANSCRIPTION FACTOR ERF042-RELATED"/>
    <property type="match status" value="1"/>
</dbReference>
<dbReference type="InterPro" id="IPR036955">
    <property type="entry name" value="AP2/ERF_dom_sf"/>
</dbReference>
<dbReference type="InterPro" id="IPR016177">
    <property type="entry name" value="DNA-bd_dom_sf"/>
</dbReference>
<keyword evidence="6" id="KW-0804">Transcription</keyword>
<feature type="transmembrane region" description="Helical" evidence="10">
    <location>
        <begin position="134"/>
        <end position="155"/>
    </location>
</feature>
<dbReference type="GO" id="GO:0005634">
    <property type="term" value="C:nucleus"/>
    <property type="evidence" value="ECO:0007669"/>
    <property type="project" value="UniProtKB-SubCell"/>
</dbReference>
<dbReference type="Pfam" id="PF00847">
    <property type="entry name" value="AP2"/>
    <property type="match status" value="1"/>
</dbReference>
<dbReference type="InterPro" id="IPR051032">
    <property type="entry name" value="AP2/ERF_TF_ERF_subfamily"/>
</dbReference>
<evidence type="ECO:0000256" key="5">
    <source>
        <dbReference type="ARBA" id="ARBA00023159"/>
    </source>
</evidence>
<evidence type="ECO:0000313" key="13">
    <source>
        <dbReference type="Proteomes" id="UP001161247"/>
    </source>
</evidence>
<keyword evidence="10" id="KW-0812">Transmembrane</keyword>
<keyword evidence="4" id="KW-0238">DNA-binding</keyword>
<keyword evidence="3" id="KW-0805">Transcription regulation</keyword>
<dbReference type="InterPro" id="IPR001471">
    <property type="entry name" value="AP2/ERF_dom"/>
</dbReference>
<dbReference type="GO" id="GO:0003677">
    <property type="term" value="F:DNA binding"/>
    <property type="evidence" value="ECO:0007669"/>
    <property type="project" value="UniProtKB-KW"/>
</dbReference>
<dbReference type="PROSITE" id="PS51032">
    <property type="entry name" value="AP2_ERF"/>
    <property type="match status" value="1"/>
</dbReference>
<evidence type="ECO:0000256" key="1">
    <source>
        <dbReference type="ARBA" id="ARBA00004123"/>
    </source>
</evidence>